<dbReference type="GO" id="GO:0008837">
    <property type="term" value="F:diaminopimelate epimerase activity"/>
    <property type="evidence" value="ECO:0007669"/>
    <property type="project" value="UniProtKB-EC"/>
</dbReference>
<keyword evidence="6 8" id="KW-0413">Isomerase</keyword>
<dbReference type="InterPro" id="IPR018510">
    <property type="entry name" value="DAP_epimerase_AS"/>
</dbReference>
<keyword evidence="11" id="KW-1185">Reference proteome</keyword>
<comment type="caution">
    <text evidence="8">Lacks conserved residue(s) required for the propagation of feature annotation.</text>
</comment>
<comment type="caution">
    <text evidence="10">The sequence shown here is derived from an EMBL/GenBank/DDBJ whole genome shotgun (WGS) entry which is preliminary data.</text>
</comment>
<feature type="binding site" evidence="8">
    <location>
        <begin position="257"/>
        <end position="258"/>
    </location>
    <ligand>
        <name>substrate</name>
    </ligand>
</feature>
<feature type="binding site" evidence="8">
    <location>
        <position position="62"/>
    </location>
    <ligand>
        <name>substrate</name>
    </ligand>
</feature>
<evidence type="ECO:0000256" key="8">
    <source>
        <dbReference type="HAMAP-Rule" id="MF_00197"/>
    </source>
</evidence>
<dbReference type="EMBL" id="JBBMER010000008">
    <property type="protein sequence ID" value="MEQ2380366.1"/>
    <property type="molecule type" value="Genomic_DNA"/>
</dbReference>
<comment type="pathway">
    <text evidence="1 8">Amino-acid biosynthesis; L-lysine biosynthesis via DAP pathway; DL-2,6-diaminopimelate from LL-2,6-diaminopimelate: step 1/1.</text>
</comment>
<dbReference type="InterPro" id="IPR001653">
    <property type="entry name" value="DAP_epimerase_DapF"/>
</dbReference>
<evidence type="ECO:0000313" key="10">
    <source>
        <dbReference type="EMBL" id="MEQ2380366.1"/>
    </source>
</evidence>
<feature type="binding site" evidence="8">
    <location>
        <position position="11"/>
    </location>
    <ligand>
        <name>substrate</name>
    </ligand>
</feature>
<proteinExistence type="inferred from homology"/>
<keyword evidence="5 8" id="KW-0457">Lysine biosynthesis</keyword>
<dbReference type="HAMAP" id="MF_00197">
    <property type="entry name" value="DAP_epimerase"/>
    <property type="match status" value="1"/>
</dbReference>
<dbReference type="SUPFAM" id="SSF54506">
    <property type="entry name" value="Diaminopimelate epimerase-like"/>
    <property type="match status" value="2"/>
</dbReference>
<accession>A0ABV1BXA0</accession>
<dbReference type="Proteomes" id="UP001442364">
    <property type="component" value="Unassembled WGS sequence"/>
</dbReference>
<dbReference type="NCBIfam" id="TIGR00652">
    <property type="entry name" value="DapF"/>
    <property type="match status" value="2"/>
</dbReference>
<keyword evidence="4 8" id="KW-0028">Amino-acid biosynthesis</keyword>
<feature type="binding site" evidence="8">
    <location>
        <position position="193"/>
    </location>
    <ligand>
        <name>substrate</name>
    </ligand>
</feature>
<keyword evidence="8" id="KW-0963">Cytoplasm</keyword>
<evidence type="ECO:0000256" key="7">
    <source>
        <dbReference type="ARBA" id="ARBA00051712"/>
    </source>
</evidence>
<sequence length="313" mass="33654">MVFTKMHGAGNDYVYVDCTKEELDNPSEVAIKVSDRHTGIGSDGLILIKSSDKADFFMEMYNADGSQGKMCGNGIRCVGKYVYDNGLTDKTTVNIDTLAGIKILELNIGTDGKVATAKVNMGCPVLEAADIPMDISALKDYKAVYKDILSNAKDTGLSKVAVKALSEVTNAVVAEKIEVNGGIYEITGVSMGNPHGIVYLDKDIDIKKFAIEQIGPHFESHMAFPERVNTEFIQVVDRKNLNMRVWERGSGETLACGTGACASLVATVLNGMCDIDATLHLLGGDLNISWDTESGNVYMEGPATTVFTGTIEI</sequence>
<comment type="function">
    <text evidence="8">Catalyzes the stereoinversion of LL-2,6-diaminopimelate (L,L-DAP) to meso-diaminopimelate (meso-DAP), a precursor of L-lysine and an essential component of the bacterial peptidoglycan.</text>
</comment>
<evidence type="ECO:0000256" key="1">
    <source>
        <dbReference type="ARBA" id="ARBA00005196"/>
    </source>
</evidence>
<evidence type="ECO:0000256" key="9">
    <source>
        <dbReference type="PROSITE-ProRule" id="PRU10125"/>
    </source>
</evidence>
<dbReference type="PROSITE" id="PS01326">
    <property type="entry name" value="DAP_EPIMERASE"/>
    <property type="match status" value="1"/>
</dbReference>
<feature type="active site" description="Proton donor" evidence="8">
    <location>
        <position position="71"/>
    </location>
</feature>
<protein>
    <recommendedName>
        <fullName evidence="3 8">Diaminopimelate epimerase</fullName>
        <shortName evidence="8">DAP epimerase</shortName>
        <ecNumber evidence="3 8">5.1.1.7</ecNumber>
    </recommendedName>
    <alternativeName>
        <fullName evidence="8">PLP-independent amino acid racemase</fullName>
    </alternativeName>
</protein>
<evidence type="ECO:0000313" key="11">
    <source>
        <dbReference type="Proteomes" id="UP001442364"/>
    </source>
</evidence>
<feature type="binding site" evidence="8">
    <location>
        <begin position="247"/>
        <end position="248"/>
    </location>
    <ligand>
        <name>substrate</name>
    </ligand>
</feature>
<feature type="binding site" evidence="8">
    <location>
        <begin position="72"/>
        <end position="73"/>
    </location>
    <ligand>
        <name>substrate</name>
    </ligand>
</feature>
<evidence type="ECO:0000256" key="6">
    <source>
        <dbReference type="ARBA" id="ARBA00023235"/>
    </source>
</evidence>
<name>A0ABV1BXA0_9FIRM</name>
<dbReference type="PANTHER" id="PTHR31689:SF0">
    <property type="entry name" value="DIAMINOPIMELATE EPIMERASE"/>
    <property type="match status" value="1"/>
</dbReference>
<dbReference type="Gene3D" id="3.10.310.10">
    <property type="entry name" value="Diaminopimelate Epimerase, Chain A, domain 1"/>
    <property type="match status" value="2"/>
</dbReference>
<comment type="catalytic activity">
    <reaction evidence="7 8">
        <text>(2S,6S)-2,6-diaminopimelate = meso-2,6-diaminopimelate</text>
        <dbReference type="Rhea" id="RHEA:15393"/>
        <dbReference type="ChEBI" id="CHEBI:57609"/>
        <dbReference type="ChEBI" id="CHEBI:57791"/>
        <dbReference type="EC" id="5.1.1.7"/>
    </reaction>
</comment>
<evidence type="ECO:0000256" key="3">
    <source>
        <dbReference type="ARBA" id="ARBA00013080"/>
    </source>
</evidence>
<evidence type="ECO:0000256" key="4">
    <source>
        <dbReference type="ARBA" id="ARBA00022605"/>
    </source>
</evidence>
<feature type="site" description="Could be important to modulate the pK values of the two catalytic cysteine residues" evidence="8">
    <location>
        <position position="247"/>
    </location>
</feature>
<evidence type="ECO:0000256" key="2">
    <source>
        <dbReference type="ARBA" id="ARBA00010219"/>
    </source>
</evidence>
<reference evidence="10 11" key="1">
    <citation type="submission" date="2024-03" db="EMBL/GenBank/DDBJ databases">
        <title>Human intestinal bacterial collection.</title>
        <authorList>
            <person name="Pauvert C."/>
            <person name="Hitch T.C.A."/>
            <person name="Clavel T."/>
        </authorList>
    </citation>
    <scope>NUCLEOTIDE SEQUENCE [LARGE SCALE GENOMIC DNA]</scope>
    <source>
        <strain evidence="10 11">CLA-AA-H255</strain>
    </source>
</reference>
<gene>
    <name evidence="8 10" type="primary">dapF</name>
    <name evidence="10" type="ORF">WMO14_10810</name>
</gene>
<feature type="site" description="Could be important to modulate the pK values of the two catalytic cysteine residues" evidence="8">
    <location>
        <position position="195"/>
    </location>
</feature>
<comment type="subunit">
    <text evidence="8">Homodimer.</text>
</comment>
<evidence type="ECO:0000256" key="5">
    <source>
        <dbReference type="ARBA" id="ARBA00023154"/>
    </source>
</evidence>
<dbReference type="PANTHER" id="PTHR31689">
    <property type="entry name" value="DIAMINOPIMELATE EPIMERASE, CHLOROPLASTIC"/>
    <property type="match status" value="1"/>
</dbReference>
<comment type="similarity">
    <text evidence="2 8">Belongs to the diaminopimelate epimerase family.</text>
</comment>
<dbReference type="RefSeq" id="WP_022501327.1">
    <property type="nucleotide sequence ID" value="NZ_DAWDIQ010000015.1"/>
</dbReference>
<feature type="active site" description="Proton acceptor" evidence="8">
    <location>
        <position position="256"/>
    </location>
</feature>
<organism evidence="10 11">
    <name type="scientific">[Lactobacillus] rogosae</name>
    <dbReference type="NCBI Taxonomy" id="706562"/>
    <lineage>
        <taxon>Bacteria</taxon>
        <taxon>Bacillati</taxon>
        <taxon>Bacillota</taxon>
        <taxon>Clostridia</taxon>
        <taxon>Lachnospirales</taxon>
        <taxon>Lachnospiraceae</taxon>
        <taxon>Lachnospira</taxon>
    </lineage>
</organism>
<dbReference type="EC" id="5.1.1.7" evidence="3 8"/>
<dbReference type="Pfam" id="PF01678">
    <property type="entry name" value="DAP_epimerase"/>
    <property type="match status" value="2"/>
</dbReference>
<comment type="subcellular location">
    <subcellularLocation>
        <location evidence="8">Cytoplasm</location>
    </subcellularLocation>
</comment>
<feature type="active site" evidence="9">
    <location>
        <position position="71"/>
    </location>
</feature>
<feature type="binding site" evidence="8">
    <location>
        <position position="229"/>
    </location>
    <ligand>
        <name>substrate</name>
    </ligand>
</feature>